<dbReference type="Pfam" id="PF14398">
    <property type="entry name" value="ATPgrasp_YheCD"/>
    <property type="match status" value="1"/>
</dbReference>
<keyword evidence="2" id="KW-1185">Reference proteome</keyword>
<proteinExistence type="predicted"/>
<gene>
    <name evidence="1" type="ORF">BHU72_08230</name>
</gene>
<evidence type="ECO:0008006" key="3">
    <source>
        <dbReference type="Google" id="ProtNLM"/>
    </source>
</evidence>
<comment type="caution">
    <text evidence="1">The sequence shown here is derived from an EMBL/GenBank/DDBJ whole genome shotgun (WGS) entry which is preliminary data.</text>
</comment>
<reference evidence="1 2" key="1">
    <citation type="submission" date="2016-09" db="EMBL/GenBank/DDBJ databases">
        <title>Desulfuribacillus arsenicus sp. nov., an obligately anaerobic, dissimilatory arsenic- and antimonate-reducing bacterium isolated from anoxic sediments.</title>
        <authorList>
            <person name="Abin C.A."/>
            <person name="Hollibaugh J.T."/>
        </authorList>
    </citation>
    <scope>NUCLEOTIDE SEQUENCE [LARGE SCALE GENOMIC DNA]</scope>
    <source>
        <strain evidence="1 2">MLFW-2</strain>
    </source>
</reference>
<dbReference type="RefSeq" id="WP_069702910.1">
    <property type="nucleotide sequence ID" value="NZ_MJAT01000036.1"/>
</dbReference>
<organism evidence="1 2">
    <name type="scientific">Desulfuribacillus stibiiarsenatis</name>
    <dbReference type="NCBI Taxonomy" id="1390249"/>
    <lineage>
        <taxon>Bacteria</taxon>
        <taxon>Bacillati</taxon>
        <taxon>Bacillota</taxon>
        <taxon>Desulfuribacillia</taxon>
        <taxon>Desulfuribacillales</taxon>
        <taxon>Desulfuribacillaceae</taxon>
        <taxon>Desulfuribacillus</taxon>
    </lineage>
</organism>
<dbReference type="InterPro" id="IPR026838">
    <property type="entry name" value="YheC/D"/>
</dbReference>
<evidence type="ECO:0000313" key="2">
    <source>
        <dbReference type="Proteomes" id="UP000095255"/>
    </source>
</evidence>
<dbReference type="STRING" id="1390249.BHU72_08230"/>
<name>A0A1E5L3Y6_9FIRM</name>
<dbReference type="Proteomes" id="UP000095255">
    <property type="component" value="Unassembled WGS sequence"/>
</dbReference>
<sequence>MGSFCKWEIYNILNKDSRINMFLPEATLLTNVELAFDYLHCYKSIFIKPCVPHVGFHVIHIVRIKRDVYHYHYYCNGQICTSTVGYIEIETMLLKQMKFTKCFVQRGIKVTSYKGSLIDLNVKVGRKLDGSWKQHGIYAKLAAAKSTITSQRFGGKVSSLDEITNLSGLSKSVFQSEILEYSSTIVNILDPKLKNVNTGSWLGYEVDFAIDTVGRIWSLGTNPMNMHYGNALELGLDIYKEIKKIKK</sequence>
<protein>
    <recommendedName>
        <fullName evidence="3">ATP-grasp domain-containing protein</fullName>
    </recommendedName>
</protein>
<dbReference type="AlphaFoldDB" id="A0A1E5L3Y6"/>
<accession>A0A1E5L3Y6</accession>
<evidence type="ECO:0000313" key="1">
    <source>
        <dbReference type="EMBL" id="OEH84811.1"/>
    </source>
</evidence>
<dbReference type="EMBL" id="MJAT01000036">
    <property type="protein sequence ID" value="OEH84811.1"/>
    <property type="molecule type" value="Genomic_DNA"/>
</dbReference>
<dbReference type="OrthoDB" id="7869153at2"/>